<keyword evidence="1" id="KW-1133">Transmembrane helix</keyword>
<proteinExistence type="predicted"/>
<dbReference type="EMBL" id="KY630187">
    <property type="protein sequence ID" value="AQW88644.1"/>
    <property type="molecule type" value="Genomic_DNA"/>
</dbReference>
<accession>A0A1S6UAE5</accession>
<evidence type="ECO:0000313" key="3">
    <source>
        <dbReference type="Proteomes" id="UP000221837"/>
    </source>
</evidence>
<keyword evidence="1" id="KW-0472">Membrane</keyword>
<dbReference type="Proteomes" id="UP000221837">
    <property type="component" value="Genome"/>
</dbReference>
<gene>
    <name evidence="2" type="ORF">BF_0119</name>
</gene>
<evidence type="ECO:0000256" key="1">
    <source>
        <dbReference type="SAM" id="Phobius"/>
    </source>
</evidence>
<feature type="transmembrane region" description="Helical" evidence="1">
    <location>
        <begin position="42"/>
        <end position="60"/>
    </location>
</feature>
<protein>
    <submittedName>
        <fullName evidence="2">Uncharacterized protein</fullName>
    </submittedName>
</protein>
<evidence type="ECO:0000313" key="2">
    <source>
        <dbReference type="EMBL" id="AQW88644.1"/>
    </source>
</evidence>
<organism evidence="2 3">
    <name type="scientific">Serratia phage BF</name>
    <dbReference type="NCBI Taxonomy" id="1962671"/>
    <lineage>
        <taxon>Viruses</taxon>
        <taxon>Duplodnaviria</taxon>
        <taxon>Heunggongvirae</taxon>
        <taxon>Uroviricota</taxon>
        <taxon>Caudoviricetes</taxon>
        <taxon>Eneladusvirus</taxon>
        <taxon>Eneladusvirus BF</taxon>
    </lineage>
</organism>
<sequence length="70" mass="7678">MIVFIIIGMVLLFLFGLAAIIGSVIIPMYVCAWTGKVSKGEIAISIIMFVIGAFSWYYVFSHMSLNIGIS</sequence>
<dbReference type="OrthoDB" id="41087at10239"/>
<keyword evidence="3" id="KW-1185">Reference proteome</keyword>
<name>A0A1S6UAE5_9CAUD</name>
<keyword evidence="1" id="KW-0812">Transmembrane</keyword>
<feature type="transmembrane region" description="Helical" evidence="1">
    <location>
        <begin position="6"/>
        <end position="30"/>
    </location>
</feature>
<reference evidence="2" key="1">
    <citation type="submission" date="2017-02" db="EMBL/GenBank/DDBJ databases">
        <title>Genome sequence of Serratia marcescens phage BF.</title>
        <authorList>
            <person name="Casey E."/>
            <person name="Fitzgerald B."/>
            <person name="Mahony J."/>
            <person name="Lugli G."/>
            <person name="Ventura M."/>
            <person name="van Sinderen D."/>
        </authorList>
    </citation>
    <scope>NUCLEOTIDE SEQUENCE [LARGE SCALE GENOMIC DNA]</scope>
</reference>